<dbReference type="PANTHER" id="PTHR32322:SF18">
    <property type="entry name" value="S-ADENOSYLMETHIONINE_S-ADENOSYLHOMOCYSTEINE TRANSPORTER"/>
    <property type="match status" value="1"/>
</dbReference>
<dbReference type="AlphaFoldDB" id="A0A3S9MW80"/>
<reference evidence="9 10" key="1">
    <citation type="submission" date="2018-12" db="EMBL/GenBank/DDBJ databases">
        <title>Complete genome of Nonlabens sp. MJ115.</title>
        <authorList>
            <person name="Choi H.S."/>
            <person name="Jung J."/>
        </authorList>
    </citation>
    <scope>NUCLEOTIDE SEQUENCE [LARGE SCALE GENOMIC DNA]</scope>
    <source>
        <strain evidence="9 10">MJ115</strain>
    </source>
</reference>
<keyword evidence="10" id="KW-1185">Reference proteome</keyword>
<feature type="transmembrane region" description="Helical" evidence="6">
    <location>
        <begin position="69"/>
        <end position="90"/>
    </location>
</feature>
<dbReference type="InterPro" id="IPR037185">
    <property type="entry name" value="EmrE-like"/>
</dbReference>
<dbReference type="GO" id="GO:0005886">
    <property type="term" value="C:plasma membrane"/>
    <property type="evidence" value="ECO:0007669"/>
    <property type="project" value="UniProtKB-SubCell"/>
</dbReference>
<dbReference type="InterPro" id="IPR000620">
    <property type="entry name" value="EamA_dom"/>
</dbReference>
<dbReference type="Pfam" id="PF00892">
    <property type="entry name" value="EamA"/>
    <property type="match status" value="2"/>
</dbReference>
<feature type="transmembrane region" description="Helical" evidence="6">
    <location>
        <begin position="96"/>
        <end position="117"/>
    </location>
</feature>
<keyword evidence="5 6" id="KW-0472">Membrane</keyword>
<accession>A0A3S9MW80</accession>
<evidence type="ECO:0000256" key="3">
    <source>
        <dbReference type="ARBA" id="ARBA00022692"/>
    </source>
</evidence>
<dbReference type="EMBL" id="CP034549">
    <property type="protein sequence ID" value="AZQ43387.1"/>
    <property type="molecule type" value="Genomic_DNA"/>
</dbReference>
<keyword evidence="3 6" id="KW-0812">Transmembrane</keyword>
<keyword evidence="2" id="KW-1003">Cell membrane</keyword>
<dbReference type="PANTHER" id="PTHR32322">
    <property type="entry name" value="INNER MEMBRANE TRANSPORTER"/>
    <property type="match status" value="1"/>
</dbReference>
<evidence type="ECO:0000313" key="10">
    <source>
        <dbReference type="Proteomes" id="UP000279600"/>
    </source>
</evidence>
<dbReference type="RefSeq" id="WP_126445743.1">
    <property type="nucleotide sequence ID" value="NZ_CP034549.1"/>
</dbReference>
<keyword evidence="4 6" id="KW-1133">Transmembrane helix</keyword>
<feature type="transmembrane region" description="Helical" evidence="6">
    <location>
        <begin position="154"/>
        <end position="174"/>
    </location>
</feature>
<comment type="subcellular location">
    <subcellularLocation>
        <location evidence="1">Cell membrane</location>
        <topology evidence="1">Multi-pass membrane protein</topology>
    </subcellularLocation>
</comment>
<evidence type="ECO:0000256" key="7">
    <source>
        <dbReference type="SAM" id="SignalP"/>
    </source>
</evidence>
<feature type="transmembrane region" description="Helical" evidence="6">
    <location>
        <begin position="40"/>
        <end position="57"/>
    </location>
</feature>
<feature type="signal peptide" evidence="7">
    <location>
        <begin position="1"/>
        <end position="25"/>
    </location>
</feature>
<evidence type="ECO:0000256" key="2">
    <source>
        <dbReference type="ARBA" id="ARBA00022475"/>
    </source>
</evidence>
<feature type="transmembrane region" description="Helical" evidence="6">
    <location>
        <begin position="124"/>
        <end position="142"/>
    </location>
</feature>
<evidence type="ECO:0000256" key="4">
    <source>
        <dbReference type="ARBA" id="ARBA00022989"/>
    </source>
</evidence>
<dbReference type="Proteomes" id="UP000279600">
    <property type="component" value="Chromosome"/>
</dbReference>
<proteinExistence type="predicted"/>
<protein>
    <submittedName>
        <fullName evidence="9">DMT family transporter</fullName>
    </submittedName>
</protein>
<feature type="transmembrane region" description="Helical" evidence="6">
    <location>
        <begin position="248"/>
        <end position="267"/>
    </location>
</feature>
<gene>
    <name evidence="9" type="ORF">EJ995_03725</name>
</gene>
<dbReference type="InterPro" id="IPR050638">
    <property type="entry name" value="AA-Vitamin_Transporters"/>
</dbReference>
<evidence type="ECO:0000256" key="6">
    <source>
        <dbReference type="SAM" id="Phobius"/>
    </source>
</evidence>
<feature type="transmembrane region" description="Helical" evidence="6">
    <location>
        <begin position="273"/>
        <end position="291"/>
    </location>
</feature>
<dbReference type="OrthoDB" id="9811486at2"/>
<evidence type="ECO:0000313" key="9">
    <source>
        <dbReference type="EMBL" id="AZQ43387.1"/>
    </source>
</evidence>
<name>A0A3S9MW80_9FLAO</name>
<sequence length="305" mass="33364">MTKRQVALMCATLVALFYAYNFSAAKEVTPDHIGPFGLTWYRVLGTCTIFWVISLFVKTKQTVPLKDLPLIALAAFCGVGFNMITFMWGLSLTTPISASVLMVTTPIIVAVLSAVFLKEKLTGYKIAGIMLGFTGATLLIILSSAPNQIAADPMTGNFLVFINSVSYAFYILLAKRLTAKYDVFTLMKWLYLFGLLFITPFGIEQGLAFEWSTASTTIVLNIAYVVLFATFGTYMLNIIAIKTLKPSVVAVFVYLQPLLAALIAVGLGTDTLSWTKAGIGVMIFLGVYLTGRKSQRTVKEETVIN</sequence>
<dbReference type="SUPFAM" id="SSF103481">
    <property type="entry name" value="Multidrug resistance efflux transporter EmrE"/>
    <property type="match status" value="2"/>
</dbReference>
<feature type="chain" id="PRO_5019300738" evidence="7">
    <location>
        <begin position="26"/>
        <end position="305"/>
    </location>
</feature>
<evidence type="ECO:0000256" key="1">
    <source>
        <dbReference type="ARBA" id="ARBA00004651"/>
    </source>
</evidence>
<dbReference type="KEGG" id="noj:EJ995_03725"/>
<feature type="domain" description="EamA" evidence="8">
    <location>
        <begin position="155"/>
        <end position="290"/>
    </location>
</feature>
<feature type="domain" description="EamA" evidence="8">
    <location>
        <begin position="7"/>
        <end position="140"/>
    </location>
</feature>
<evidence type="ECO:0000256" key="5">
    <source>
        <dbReference type="ARBA" id="ARBA00023136"/>
    </source>
</evidence>
<keyword evidence="7" id="KW-0732">Signal</keyword>
<feature type="transmembrane region" description="Helical" evidence="6">
    <location>
        <begin position="186"/>
        <end position="203"/>
    </location>
</feature>
<feature type="transmembrane region" description="Helical" evidence="6">
    <location>
        <begin position="215"/>
        <end position="236"/>
    </location>
</feature>
<evidence type="ECO:0000259" key="8">
    <source>
        <dbReference type="Pfam" id="PF00892"/>
    </source>
</evidence>
<organism evidence="9 10">
    <name type="scientific">Nonlabens ponticola</name>
    <dbReference type="NCBI Taxonomy" id="2496866"/>
    <lineage>
        <taxon>Bacteria</taxon>
        <taxon>Pseudomonadati</taxon>
        <taxon>Bacteroidota</taxon>
        <taxon>Flavobacteriia</taxon>
        <taxon>Flavobacteriales</taxon>
        <taxon>Flavobacteriaceae</taxon>
        <taxon>Nonlabens</taxon>
    </lineage>
</organism>